<evidence type="ECO:0000313" key="4">
    <source>
        <dbReference type="Proteomes" id="UP000325458"/>
    </source>
</evidence>
<evidence type="ECO:0000313" key="2">
    <source>
        <dbReference type="EMBL" id="QEV51229.1"/>
    </source>
</evidence>
<dbReference type="Proteomes" id="UP000325458">
    <property type="component" value="Chromosome"/>
</dbReference>
<reference evidence="2 4" key="2">
    <citation type="submission" date="2017-09" db="EMBL/GenBank/DDBJ databases">
        <authorList>
            <person name="Lee N."/>
            <person name="Cho B.-K."/>
        </authorList>
    </citation>
    <scope>NUCLEOTIDE SEQUENCE [LARGE SCALE GENOMIC DNA]</scope>
    <source>
        <strain evidence="2 4">ATCC 23948</strain>
    </source>
</reference>
<dbReference type="EMBL" id="MIGA01000010">
    <property type="protein sequence ID" value="OSY46479.1"/>
    <property type="molecule type" value="Genomic_DNA"/>
</dbReference>
<dbReference type="AlphaFoldDB" id="A0AAE6TKZ4"/>
<organism evidence="2 4">
    <name type="scientific">Streptomyces platensis</name>
    <dbReference type="NCBI Taxonomy" id="58346"/>
    <lineage>
        <taxon>Bacteria</taxon>
        <taxon>Bacillati</taxon>
        <taxon>Actinomycetota</taxon>
        <taxon>Actinomycetes</taxon>
        <taxon>Kitasatosporales</taxon>
        <taxon>Streptomycetaceae</taxon>
        <taxon>Streptomyces</taxon>
    </lineage>
</organism>
<protein>
    <submittedName>
        <fullName evidence="2">Uncharacterized protein</fullName>
    </submittedName>
</protein>
<dbReference type="EMBL" id="CP023691">
    <property type="protein sequence ID" value="QEV51229.1"/>
    <property type="molecule type" value="Genomic_DNA"/>
</dbReference>
<accession>A0AAE6TKZ4</accession>
<keyword evidence="3" id="KW-1185">Reference proteome</keyword>
<reference evidence="1 3" key="1">
    <citation type="submission" date="2016-09" db="EMBL/GenBank/DDBJ databases">
        <title>Streptomyces platensis DSM40041, a candidate organism with high potential of specific P450 cytochromes.</title>
        <authorList>
            <person name="Grumaz C."/>
            <person name="Vainshtein Y."/>
            <person name="Kirstahler P."/>
            <person name="Sohn K."/>
        </authorList>
    </citation>
    <scope>NUCLEOTIDE SEQUENCE [LARGE SCALE GENOMIC DNA]</scope>
    <source>
        <strain evidence="1 3">DSM 40041</strain>
    </source>
</reference>
<evidence type="ECO:0000313" key="3">
    <source>
        <dbReference type="Proteomes" id="UP000194225"/>
    </source>
</evidence>
<gene>
    <name evidence="1" type="ORF">BG653_02151</name>
    <name evidence="2" type="ORF">CP981_05675</name>
</gene>
<evidence type="ECO:0000313" key="1">
    <source>
        <dbReference type="EMBL" id="OSY46479.1"/>
    </source>
</evidence>
<proteinExistence type="predicted"/>
<dbReference type="KEGG" id="spla:CP981_05675"/>
<name>A0AAE6TKZ4_STRPT</name>
<sequence>MDMCCGRRAGGNAVLGTGGTAHANSSWTAQARQAGLTASEATALQKRVDSYLPAMRDSYQSGPNTIAFPGGQITVAVPGERHARDLRTTPGPLAAMNCNYGNFCATMDGNATQWDFYYCQYYDVASGSPTLAGPGAWINNQTQSRRVRMYGSGGSTNPIYTTPNAFYQDPSANWDPVYGLRTCVAAA</sequence>
<dbReference type="Proteomes" id="UP000194225">
    <property type="component" value="Unassembled WGS sequence"/>
</dbReference>